<dbReference type="GO" id="GO:0004497">
    <property type="term" value="F:monooxygenase activity"/>
    <property type="evidence" value="ECO:0007669"/>
    <property type="project" value="UniProtKB-ARBA"/>
</dbReference>
<keyword evidence="8" id="KW-0223">Dioxygenase</keyword>
<dbReference type="EMBL" id="FNEN01000002">
    <property type="protein sequence ID" value="SDI43081.1"/>
    <property type="molecule type" value="Genomic_DNA"/>
</dbReference>
<comment type="cofactor">
    <cofactor evidence="5">
        <name>[2Fe-2S] cluster</name>
        <dbReference type="ChEBI" id="CHEBI:190135"/>
    </cofactor>
</comment>
<dbReference type="PROSITE" id="PS51296">
    <property type="entry name" value="RIESKE"/>
    <property type="match status" value="1"/>
</dbReference>
<dbReference type="InterPro" id="IPR036922">
    <property type="entry name" value="Rieske_2Fe-2S_sf"/>
</dbReference>
<organism evidence="8 9">
    <name type="scientific">Natribacillus halophilus</name>
    <dbReference type="NCBI Taxonomy" id="549003"/>
    <lineage>
        <taxon>Bacteria</taxon>
        <taxon>Bacillati</taxon>
        <taxon>Bacillota</taxon>
        <taxon>Bacilli</taxon>
        <taxon>Bacillales</taxon>
        <taxon>Bacillaceae</taxon>
        <taxon>Natribacillus</taxon>
    </lineage>
</organism>
<dbReference type="GO" id="GO:0046872">
    <property type="term" value="F:metal ion binding"/>
    <property type="evidence" value="ECO:0007669"/>
    <property type="project" value="UniProtKB-KW"/>
</dbReference>
<name>A0A1G8KI26_9BACI</name>
<sequence>MEGYTCIDKVESFEDGDMDNYKVNGYDILLSCVSGDFYAVEAICTHEYAELADGDLEDYFVTCPLHFACFDVRDGSVKDPPATKSLQTFEVRVEDNLIWISNSPKEVRT</sequence>
<protein>
    <submittedName>
        <fullName evidence="8">3-phenylpropionate/trans-cinnamate dioxygenase ferredoxin subunit</fullName>
    </submittedName>
</protein>
<dbReference type="GO" id="GO:0051537">
    <property type="term" value="F:2 iron, 2 sulfur cluster binding"/>
    <property type="evidence" value="ECO:0007669"/>
    <property type="project" value="UniProtKB-KW"/>
</dbReference>
<accession>A0A1G8KI26</accession>
<evidence type="ECO:0000256" key="4">
    <source>
        <dbReference type="ARBA" id="ARBA00023014"/>
    </source>
</evidence>
<keyword evidence="9" id="KW-1185">Reference proteome</keyword>
<dbReference type="Gene3D" id="2.102.10.10">
    <property type="entry name" value="Rieske [2Fe-2S] iron-sulphur domain"/>
    <property type="match status" value="1"/>
</dbReference>
<dbReference type="PANTHER" id="PTHR21496:SF0">
    <property type="entry name" value="RIESKE DOMAIN-CONTAINING PROTEIN"/>
    <property type="match status" value="1"/>
</dbReference>
<keyword evidence="2" id="KW-0479">Metal-binding</keyword>
<comment type="similarity">
    <text evidence="6">Belongs to the bacterial ring-hydroxylating dioxygenase ferredoxin component family.</text>
</comment>
<keyword evidence="8" id="KW-0560">Oxidoreductase</keyword>
<dbReference type="OrthoDB" id="593800at2"/>
<dbReference type="Pfam" id="PF00355">
    <property type="entry name" value="Rieske"/>
    <property type="match status" value="1"/>
</dbReference>
<proteinExistence type="inferred from homology"/>
<dbReference type="AlphaFoldDB" id="A0A1G8KI26"/>
<dbReference type="InterPro" id="IPR017941">
    <property type="entry name" value="Rieske_2Fe-2S"/>
</dbReference>
<feature type="domain" description="Rieske" evidence="7">
    <location>
        <begin position="5"/>
        <end position="100"/>
    </location>
</feature>
<evidence type="ECO:0000256" key="2">
    <source>
        <dbReference type="ARBA" id="ARBA00022723"/>
    </source>
</evidence>
<evidence type="ECO:0000256" key="1">
    <source>
        <dbReference type="ARBA" id="ARBA00022714"/>
    </source>
</evidence>
<keyword evidence="1" id="KW-0001">2Fe-2S</keyword>
<gene>
    <name evidence="8" type="ORF">SAMN04488123_102117</name>
</gene>
<dbReference type="PANTHER" id="PTHR21496">
    <property type="entry name" value="FERREDOXIN-RELATED"/>
    <property type="match status" value="1"/>
</dbReference>
<evidence type="ECO:0000313" key="8">
    <source>
        <dbReference type="EMBL" id="SDI43081.1"/>
    </source>
</evidence>
<dbReference type="CDD" id="cd03528">
    <property type="entry name" value="Rieske_RO_ferredoxin"/>
    <property type="match status" value="1"/>
</dbReference>
<keyword evidence="4" id="KW-0411">Iron-sulfur</keyword>
<dbReference type="GO" id="GO:0051213">
    <property type="term" value="F:dioxygenase activity"/>
    <property type="evidence" value="ECO:0007669"/>
    <property type="project" value="UniProtKB-KW"/>
</dbReference>
<dbReference type="GO" id="GO:0016705">
    <property type="term" value="F:oxidoreductase activity, acting on paired donors, with incorporation or reduction of molecular oxygen"/>
    <property type="evidence" value="ECO:0007669"/>
    <property type="project" value="UniProtKB-ARBA"/>
</dbReference>
<evidence type="ECO:0000256" key="5">
    <source>
        <dbReference type="ARBA" id="ARBA00034078"/>
    </source>
</evidence>
<evidence type="ECO:0000256" key="6">
    <source>
        <dbReference type="ARBA" id="ARBA00038001"/>
    </source>
</evidence>
<dbReference type="SUPFAM" id="SSF50022">
    <property type="entry name" value="ISP domain"/>
    <property type="match status" value="1"/>
</dbReference>
<reference evidence="8 9" key="1">
    <citation type="submission" date="2016-10" db="EMBL/GenBank/DDBJ databases">
        <authorList>
            <person name="de Groot N.N."/>
        </authorList>
    </citation>
    <scope>NUCLEOTIDE SEQUENCE [LARGE SCALE GENOMIC DNA]</scope>
    <source>
        <strain evidence="8 9">DSM 21771</strain>
    </source>
</reference>
<dbReference type="Proteomes" id="UP000198853">
    <property type="component" value="Unassembled WGS sequence"/>
</dbReference>
<dbReference type="RefSeq" id="WP_090396040.1">
    <property type="nucleotide sequence ID" value="NZ_FNEN01000002.1"/>
</dbReference>
<evidence type="ECO:0000313" key="9">
    <source>
        <dbReference type="Proteomes" id="UP000198853"/>
    </source>
</evidence>
<keyword evidence="3" id="KW-0408">Iron</keyword>
<evidence type="ECO:0000256" key="3">
    <source>
        <dbReference type="ARBA" id="ARBA00023004"/>
    </source>
</evidence>
<evidence type="ECO:0000259" key="7">
    <source>
        <dbReference type="PROSITE" id="PS51296"/>
    </source>
</evidence>